<gene>
    <name evidence="1" type="ORF">OKA104_LOCUS51370</name>
</gene>
<organism evidence="1 2">
    <name type="scientific">Adineta steineri</name>
    <dbReference type="NCBI Taxonomy" id="433720"/>
    <lineage>
        <taxon>Eukaryota</taxon>
        <taxon>Metazoa</taxon>
        <taxon>Spiralia</taxon>
        <taxon>Gnathifera</taxon>
        <taxon>Rotifera</taxon>
        <taxon>Eurotatoria</taxon>
        <taxon>Bdelloidea</taxon>
        <taxon>Adinetida</taxon>
        <taxon>Adinetidae</taxon>
        <taxon>Adineta</taxon>
    </lineage>
</organism>
<comment type="caution">
    <text evidence="1">The sequence shown here is derived from an EMBL/GenBank/DDBJ whole genome shotgun (WGS) entry which is preliminary data.</text>
</comment>
<feature type="non-terminal residue" evidence="1">
    <location>
        <position position="1"/>
    </location>
</feature>
<sequence length="140" mass="16760">LKFLQQTWQSIVRDINGTNNLKSVVIAYAKHWKNVFKTNSTIDDIDVLVKCLNDEYELISKVLHDIDLNQFQQWIEKTIQNIKIPLKDQDDDIENCRQAFQLLQTLTHCSLNKDINVYLMTIINSVRYYWINQKIYNYEF</sequence>
<dbReference type="AlphaFoldDB" id="A0A820P302"/>
<dbReference type="Proteomes" id="UP000663881">
    <property type="component" value="Unassembled WGS sequence"/>
</dbReference>
<dbReference type="EMBL" id="CAJOAY010027688">
    <property type="protein sequence ID" value="CAF4400443.1"/>
    <property type="molecule type" value="Genomic_DNA"/>
</dbReference>
<protein>
    <submittedName>
        <fullName evidence="1">Uncharacterized protein</fullName>
    </submittedName>
</protein>
<evidence type="ECO:0000313" key="2">
    <source>
        <dbReference type="Proteomes" id="UP000663881"/>
    </source>
</evidence>
<name>A0A820P302_9BILA</name>
<evidence type="ECO:0000313" key="1">
    <source>
        <dbReference type="EMBL" id="CAF4400443.1"/>
    </source>
</evidence>
<reference evidence="1" key="1">
    <citation type="submission" date="2021-02" db="EMBL/GenBank/DDBJ databases">
        <authorList>
            <person name="Nowell W R."/>
        </authorList>
    </citation>
    <scope>NUCLEOTIDE SEQUENCE</scope>
</reference>
<accession>A0A820P302</accession>
<proteinExistence type="predicted"/>